<name>F9FA06_FUSOF</name>
<feature type="non-terminal residue" evidence="1">
    <location>
        <position position="1"/>
    </location>
</feature>
<reference evidence="1" key="1">
    <citation type="journal article" date="2012" name="Mol. Plant Microbe Interact.">
        <title>A highly conserved effector in Fusarium oxysporum is required for full virulence on Arabidopsis.</title>
        <authorList>
            <person name="Thatcher L.F."/>
            <person name="Gardiner D.M."/>
            <person name="Kazan K."/>
            <person name="Manners J."/>
        </authorList>
    </citation>
    <scope>NUCLEOTIDE SEQUENCE [LARGE SCALE GENOMIC DNA]</scope>
    <source>
        <strain evidence="1">Fo5176</strain>
    </source>
</reference>
<proteinExistence type="predicted"/>
<accession>F9FA06</accession>
<comment type="caution">
    <text evidence="1">The sequence shown here is derived from an EMBL/GenBank/DDBJ whole genome shotgun (WGS) entry which is preliminary data.</text>
</comment>
<protein>
    <submittedName>
        <fullName evidence="1">Uncharacterized protein</fullName>
    </submittedName>
</protein>
<gene>
    <name evidence="1" type="ORF">FOXB_03231</name>
</gene>
<sequence>YLTLLPIKINFNKKH</sequence>
<organism evidence="1">
    <name type="scientific">Fusarium oxysporum (strain Fo5176)</name>
    <name type="common">Fusarium vascular wilt</name>
    <dbReference type="NCBI Taxonomy" id="660025"/>
    <lineage>
        <taxon>Eukaryota</taxon>
        <taxon>Fungi</taxon>
        <taxon>Dikarya</taxon>
        <taxon>Ascomycota</taxon>
        <taxon>Pezizomycotina</taxon>
        <taxon>Sordariomycetes</taxon>
        <taxon>Hypocreomycetidae</taxon>
        <taxon>Hypocreales</taxon>
        <taxon>Nectriaceae</taxon>
        <taxon>Fusarium</taxon>
        <taxon>Fusarium oxysporum species complex</taxon>
    </lineage>
</organism>
<dbReference type="EMBL" id="AFQF01001109">
    <property type="protein sequence ID" value="EGU86255.1"/>
    <property type="molecule type" value="Genomic_DNA"/>
</dbReference>
<evidence type="ECO:0000313" key="1">
    <source>
        <dbReference type="EMBL" id="EGU86255.1"/>
    </source>
</evidence>